<protein>
    <submittedName>
        <fullName evidence="1">Uncharacterized protein</fullName>
    </submittedName>
</protein>
<dbReference type="InParanoid" id="E4WTW2"/>
<evidence type="ECO:0000313" key="1">
    <source>
        <dbReference type="EMBL" id="CBY07212.1"/>
    </source>
</evidence>
<dbReference type="AlphaFoldDB" id="E4WTW2"/>
<dbReference type="EMBL" id="FN653016">
    <property type="protein sequence ID" value="CBY07212.1"/>
    <property type="molecule type" value="Genomic_DNA"/>
</dbReference>
<dbReference type="Proteomes" id="UP000001307">
    <property type="component" value="Unassembled WGS sequence"/>
</dbReference>
<evidence type="ECO:0000313" key="2">
    <source>
        <dbReference type="Proteomes" id="UP000001307"/>
    </source>
</evidence>
<gene>
    <name evidence="1" type="ORF">GSOID_T00006300001</name>
</gene>
<sequence>MKVPKSIRFLTKRGKDKEEKELRKWSSNPDLKNEIVQDGAAKRRKTRGHQSLEIYHLQVPWQV</sequence>
<keyword evidence="2" id="KW-1185">Reference proteome</keyword>
<proteinExistence type="predicted"/>
<dbReference type="OrthoDB" id="10422299at2759"/>
<organism evidence="1">
    <name type="scientific">Oikopleura dioica</name>
    <name type="common">Tunicate</name>
    <dbReference type="NCBI Taxonomy" id="34765"/>
    <lineage>
        <taxon>Eukaryota</taxon>
        <taxon>Metazoa</taxon>
        <taxon>Chordata</taxon>
        <taxon>Tunicata</taxon>
        <taxon>Appendicularia</taxon>
        <taxon>Copelata</taxon>
        <taxon>Oikopleuridae</taxon>
        <taxon>Oikopleura</taxon>
    </lineage>
</organism>
<name>E4WTW2_OIKDI</name>
<reference evidence="1" key="1">
    <citation type="journal article" date="2010" name="Science">
        <title>Plasticity of animal genome architecture unmasked by rapid evolution of a pelagic tunicate.</title>
        <authorList>
            <person name="Denoeud F."/>
            <person name="Henriet S."/>
            <person name="Mungpakdee S."/>
            <person name="Aury J.M."/>
            <person name="Da Silva C."/>
            <person name="Brinkmann H."/>
            <person name="Mikhaleva J."/>
            <person name="Olsen L.C."/>
            <person name="Jubin C."/>
            <person name="Canestro C."/>
            <person name="Bouquet J.M."/>
            <person name="Danks G."/>
            <person name="Poulain J."/>
            <person name="Campsteijn C."/>
            <person name="Adamski M."/>
            <person name="Cross I."/>
            <person name="Yadetie F."/>
            <person name="Muffato M."/>
            <person name="Louis A."/>
            <person name="Butcher S."/>
            <person name="Tsagkogeorga G."/>
            <person name="Konrad A."/>
            <person name="Singh S."/>
            <person name="Jensen M.F."/>
            <person name="Cong E.H."/>
            <person name="Eikeseth-Otteraa H."/>
            <person name="Noel B."/>
            <person name="Anthouard V."/>
            <person name="Porcel B.M."/>
            <person name="Kachouri-Lafond R."/>
            <person name="Nishino A."/>
            <person name="Ugolini M."/>
            <person name="Chourrout P."/>
            <person name="Nishida H."/>
            <person name="Aasland R."/>
            <person name="Huzurbazar S."/>
            <person name="Westhof E."/>
            <person name="Delsuc F."/>
            <person name="Lehrach H."/>
            <person name="Reinhardt R."/>
            <person name="Weissenbach J."/>
            <person name="Roy S.W."/>
            <person name="Artiguenave F."/>
            <person name="Postlethwait J.H."/>
            <person name="Manak J.R."/>
            <person name="Thompson E.M."/>
            <person name="Jaillon O."/>
            <person name="Du Pasquier L."/>
            <person name="Boudinot P."/>
            <person name="Liberles D.A."/>
            <person name="Volff J.N."/>
            <person name="Philippe H."/>
            <person name="Lenhard B."/>
            <person name="Roest Crollius H."/>
            <person name="Wincker P."/>
            <person name="Chourrout D."/>
        </authorList>
    </citation>
    <scope>NUCLEOTIDE SEQUENCE [LARGE SCALE GENOMIC DNA]</scope>
</reference>
<accession>E4WTW2</accession>